<evidence type="ECO:0000313" key="2">
    <source>
        <dbReference type="Proteomes" id="UP000186817"/>
    </source>
</evidence>
<accession>A0A1Q9E5J7</accession>
<reference evidence="1 2" key="1">
    <citation type="submission" date="2016-02" db="EMBL/GenBank/DDBJ databases">
        <title>Genome analysis of coral dinoflagellate symbionts highlights evolutionary adaptations to a symbiotic lifestyle.</title>
        <authorList>
            <person name="Aranda M."/>
            <person name="Li Y."/>
            <person name="Liew Y.J."/>
            <person name="Baumgarten S."/>
            <person name="Simakov O."/>
            <person name="Wilson M."/>
            <person name="Piel J."/>
            <person name="Ashoor H."/>
            <person name="Bougouffa S."/>
            <person name="Bajic V.B."/>
            <person name="Ryu T."/>
            <person name="Ravasi T."/>
            <person name="Bayer T."/>
            <person name="Micklem G."/>
            <person name="Kim H."/>
            <person name="Bhak J."/>
            <person name="Lajeunesse T.C."/>
            <person name="Voolstra C.R."/>
        </authorList>
    </citation>
    <scope>NUCLEOTIDE SEQUENCE [LARGE SCALE GENOMIC DNA]</scope>
    <source>
        <strain evidence="1 2">CCMP2467</strain>
    </source>
</reference>
<organism evidence="1 2">
    <name type="scientific">Symbiodinium microadriaticum</name>
    <name type="common">Dinoflagellate</name>
    <name type="synonym">Zooxanthella microadriatica</name>
    <dbReference type="NCBI Taxonomy" id="2951"/>
    <lineage>
        <taxon>Eukaryota</taxon>
        <taxon>Sar</taxon>
        <taxon>Alveolata</taxon>
        <taxon>Dinophyceae</taxon>
        <taxon>Suessiales</taxon>
        <taxon>Symbiodiniaceae</taxon>
        <taxon>Symbiodinium</taxon>
    </lineage>
</organism>
<comment type="caution">
    <text evidence="1">The sequence shown here is derived from an EMBL/GenBank/DDBJ whole genome shotgun (WGS) entry which is preliminary data.</text>
</comment>
<sequence length="294" mass="32215">MRLRILLLLPVALAVRDHEADLDRLSLDESVEEPKLDSVSKAFSSVMKAFNHEAPITITFDDEPHINILPRFNTTWTAVPMTQNKGDLVIAGGVYNIIKLLRSRNLRISCPVLWAQHGWEAYMSVTKAAQKAGQVLAGMVTKGLIDVANIGHLKEVLGKMMGIPGFQYPASMLSAGGKIFEAGISETGALNRSTMLQEEALGTLASATLANDTAGQNSTFNQVVDSIYAAKLQLLRLQDAKRVVRLMLGPKYTETGAYDLRMKCMHPDPAKNAPLGRLHPRALMSICAFLEQYP</sequence>
<evidence type="ECO:0000313" key="1">
    <source>
        <dbReference type="EMBL" id="OLQ02679.1"/>
    </source>
</evidence>
<keyword evidence="2" id="KW-1185">Reference proteome</keyword>
<protein>
    <submittedName>
        <fullName evidence="1">Uncharacterized protein</fullName>
    </submittedName>
</protein>
<dbReference type="Proteomes" id="UP000186817">
    <property type="component" value="Unassembled WGS sequence"/>
</dbReference>
<dbReference type="AlphaFoldDB" id="A0A1Q9E5J7"/>
<dbReference type="OrthoDB" id="414849at2759"/>
<proteinExistence type="predicted"/>
<name>A0A1Q9E5J7_SYMMI</name>
<gene>
    <name evidence="1" type="ORF">AK812_SmicGene14457</name>
</gene>
<dbReference type="EMBL" id="LSRX01000258">
    <property type="protein sequence ID" value="OLQ02679.1"/>
    <property type="molecule type" value="Genomic_DNA"/>
</dbReference>